<dbReference type="InterPro" id="IPR023811">
    <property type="entry name" value="CHP04076"/>
</dbReference>
<sequence length="92" mass="10017">MSRTVRCTVSSMNYSACGMKEGDWFDVGPDGFRMPDGAHFCYFAVASVLPLINGRIDSDDVDAWLDSSPVVQCPDPPEALRMTLSRAPEVSA</sequence>
<dbReference type="Proteomes" id="UP001501690">
    <property type="component" value="Unassembled WGS sequence"/>
</dbReference>
<protein>
    <recommendedName>
        <fullName evidence="3">TIGR04076 family protein</fullName>
    </recommendedName>
</protein>
<organism evidence="1 2">
    <name type="scientific">Microbacterium sediminicola</name>
    <dbReference type="NCBI Taxonomy" id="415210"/>
    <lineage>
        <taxon>Bacteria</taxon>
        <taxon>Bacillati</taxon>
        <taxon>Actinomycetota</taxon>
        <taxon>Actinomycetes</taxon>
        <taxon>Micrococcales</taxon>
        <taxon>Microbacteriaceae</taxon>
        <taxon>Microbacterium</taxon>
    </lineage>
</organism>
<evidence type="ECO:0000313" key="2">
    <source>
        <dbReference type="Proteomes" id="UP001501690"/>
    </source>
</evidence>
<reference evidence="2" key="1">
    <citation type="journal article" date="2019" name="Int. J. Syst. Evol. Microbiol.">
        <title>The Global Catalogue of Microorganisms (GCM) 10K type strain sequencing project: providing services to taxonomists for standard genome sequencing and annotation.</title>
        <authorList>
            <consortium name="The Broad Institute Genomics Platform"/>
            <consortium name="The Broad Institute Genome Sequencing Center for Infectious Disease"/>
            <person name="Wu L."/>
            <person name="Ma J."/>
        </authorList>
    </citation>
    <scope>NUCLEOTIDE SEQUENCE [LARGE SCALE GENOMIC DNA]</scope>
    <source>
        <strain evidence="2">JCM 15577</strain>
    </source>
</reference>
<evidence type="ECO:0000313" key="1">
    <source>
        <dbReference type="EMBL" id="GAA1701331.1"/>
    </source>
</evidence>
<dbReference type="EMBL" id="BAAAPL010000002">
    <property type="protein sequence ID" value="GAA1701331.1"/>
    <property type="molecule type" value="Genomic_DNA"/>
</dbReference>
<accession>A0ABP4UDB5</accession>
<proteinExistence type="predicted"/>
<dbReference type="NCBIfam" id="TIGR04076">
    <property type="entry name" value="TIGR04076 family protein"/>
    <property type="match status" value="1"/>
</dbReference>
<keyword evidence="2" id="KW-1185">Reference proteome</keyword>
<evidence type="ECO:0008006" key="3">
    <source>
        <dbReference type="Google" id="ProtNLM"/>
    </source>
</evidence>
<comment type="caution">
    <text evidence="1">The sequence shown here is derived from an EMBL/GenBank/DDBJ whole genome shotgun (WGS) entry which is preliminary data.</text>
</comment>
<dbReference type="RefSeq" id="WP_344071951.1">
    <property type="nucleotide sequence ID" value="NZ_BAAAPL010000002.1"/>
</dbReference>
<name>A0ABP4UDB5_9MICO</name>
<gene>
    <name evidence="1" type="ORF">GCM10009808_19040</name>
</gene>